<dbReference type="Proteomes" id="UP000005730">
    <property type="component" value="Chromosome"/>
</dbReference>
<evidence type="ECO:0000313" key="1">
    <source>
        <dbReference type="EMBL" id="EHM10153.1"/>
    </source>
</evidence>
<dbReference type="AlphaFoldDB" id="H0US64"/>
<name>H0US64_9BACT</name>
<dbReference type="HOGENOM" id="CLU_1481328_0_0_0"/>
<reference evidence="1 2" key="1">
    <citation type="submission" date="2011-10" db="EMBL/GenBank/DDBJ databases">
        <title>The Noncontiguous Finished genome of Thermanaerovibrio velox DSM 12556.</title>
        <authorList>
            <consortium name="US DOE Joint Genome Institute (JGI-PGF)"/>
            <person name="Lucas S."/>
            <person name="Copeland A."/>
            <person name="Lapidus A."/>
            <person name="Glavina del Rio T."/>
            <person name="Dalin E."/>
            <person name="Tice H."/>
            <person name="Bruce D."/>
            <person name="Goodwin L."/>
            <person name="Pitluck S."/>
            <person name="Peters L."/>
            <person name="Mikhailova N."/>
            <person name="Teshima H."/>
            <person name="Kyrpides N."/>
            <person name="Mavromatis K."/>
            <person name="Ivanova N."/>
            <person name="Markowitz V."/>
            <person name="Cheng J.-F."/>
            <person name="Hugenholtz P."/>
            <person name="Woyke T."/>
            <person name="Wu D."/>
            <person name="Spring S."/>
            <person name="Brambilla E.-M."/>
            <person name="Klenk H.-P."/>
            <person name="Eisen J.A."/>
        </authorList>
    </citation>
    <scope>NUCLEOTIDE SEQUENCE [LARGE SCALE GENOMIC DNA]</scope>
    <source>
        <strain evidence="1 2">DSM 12556</strain>
    </source>
</reference>
<dbReference type="eggNOG" id="ENOG5034AYG">
    <property type="taxonomic scope" value="Bacteria"/>
</dbReference>
<gene>
    <name evidence="1" type="ORF">TheveDRAFT_1025</name>
</gene>
<proteinExistence type="predicted"/>
<keyword evidence="2" id="KW-1185">Reference proteome</keyword>
<accession>H0US64</accession>
<sequence>MVVDYLVLGLEDDDSLEEKLHGLLEHIAGHKRVEVPLVGYETQVGPSLRDVLPFFGDVPSSGDGWVRLYGSFGDQTGFAMMVGNCLRGLNLPMGSWYSSPPDPPGGPWGLIGMADQGWIVLFDDTIQEPMKERLSDSVMVAYIPLEVLEGNPIEPHMESEEVQRITLRWLLSYLPDREDYDV</sequence>
<dbReference type="STRING" id="926567.TheveDRAFT_1025"/>
<evidence type="ECO:0000313" key="2">
    <source>
        <dbReference type="Proteomes" id="UP000005730"/>
    </source>
</evidence>
<protein>
    <submittedName>
        <fullName evidence="1">Uncharacterized protein</fullName>
    </submittedName>
</protein>
<organism evidence="1 2">
    <name type="scientific">Thermanaerovibrio velox DSM 12556</name>
    <dbReference type="NCBI Taxonomy" id="926567"/>
    <lineage>
        <taxon>Bacteria</taxon>
        <taxon>Thermotogati</taxon>
        <taxon>Synergistota</taxon>
        <taxon>Synergistia</taxon>
        <taxon>Synergistales</taxon>
        <taxon>Synergistaceae</taxon>
        <taxon>Thermanaerovibrio</taxon>
    </lineage>
</organism>
<dbReference type="EMBL" id="CM001377">
    <property type="protein sequence ID" value="EHM10153.1"/>
    <property type="molecule type" value="Genomic_DNA"/>
</dbReference>